<dbReference type="Proteomes" id="UP000386575">
    <property type="component" value="Unassembled WGS sequence"/>
</dbReference>
<comment type="caution">
    <text evidence="1">The sequence shown here is derived from an EMBL/GenBank/DDBJ whole genome shotgun (WGS) entry which is preliminary data.</text>
</comment>
<dbReference type="RefSeq" id="WP_151046498.1">
    <property type="nucleotide sequence ID" value="NZ_VZUL01000003.1"/>
</dbReference>
<dbReference type="AlphaFoldDB" id="A0A6A1TGG8"/>
<gene>
    <name evidence="1" type="ORF">F4V91_26140</name>
</gene>
<evidence type="ECO:0000313" key="1">
    <source>
        <dbReference type="EMBL" id="KAB1083113.1"/>
    </source>
</evidence>
<evidence type="ECO:0000313" key="2">
    <source>
        <dbReference type="Proteomes" id="UP000386575"/>
    </source>
</evidence>
<dbReference type="EMBL" id="VZUL01000003">
    <property type="protein sequence ID" value="KAB1083113.1"/>
    <property type="molecule type" value="Genomic_DNA"/>
</dbReference>
<name>A0A6A1TGG8_NEOGA</name>
<reference evidence="1 2" key="1">
    <citation type="submission" date="2019-09" db="EMBL/GenBank/DDBJ databases">
        <title>Genome sequencing of Ng87 strain.</title>
        <authorList>
            <person name="Karasev E.S."/>
            <person name="Andronov E."/>
        </authorList>
    </citation>
    <scope>NUCLEOTIDE SEQUENCE [LARGE SCALE GENOMIC DNA]</scope>
    <source>
        <strain evidence="1 2">Ng87</strain>
    </source>
</reference>
<organism evidence="1 2">
    <name type="scientific">Neorhizobium galegae</name>
    <name type="common">Rhizobium galegae</name>
    <dbReference type="NCBI Taxonomy" id="399"/>
    <lineage>
        <taxon>Bacteria</taxon>
        <taxon>Pseudomonadati</taxon>
        <taxon>Pseudomonadota</taxon>
        <taxon>Alphaproteobacteria</taxon>
        <taxon>Hyphomicrobiales</taxon>
        <taxon>Rhizobiaceae</taxon>
        <taxon>Rhizobium/Agrobacterium group</taxon>
        <taxon>Neorhizobium</taxon>
    </lineage>
</organism>
<proteinExistence type="predicted"/>
<sequence length="75" mass="8002">MIGAGRLAKLPCLKRCIGFDTGGTTAKSTLSADRAPAIEIGYVIGEEATASHGVASCQHRTLFRRHRCGSTLEER</sequence>
<protein>
    <submittedName>
        <fullName evidence="1">Uncharacterized protein</fullName>
    </submittedName>
</protein>
<accession>A0A6A1TGG8</accession>